<dbReference type="Gramene" id="PGSC0003DMT400034798">
    <property type="protein sequence ID" value="PGSC0003DMT400034798"/>
    <property type="gene ID" value="PGSC0003DMG400013374"/>
</dbReference>
<dbReference type="AlphaFoldDB" id="M1B1A4"/>
<proteinExistence type="predicted"/>
<dbReference type="PaxDb" id="4113-PGSC0003DMT400034798"/>
<dbReference type="InParanoid" id="M1B1A4"/>
<organism evidence="1 2">
    <name type="scientific">Solanum tuberosum</name>
    <name type="common">Potato</name>
    <dbReference type="NCBI Taxonomy" id="4113"/>
    <lineage>
        <taxon>Eukaryota</taxon>
        <taxon>Viridiplantae</taxon>
        <taxon>Streptophyta</taxon>
        <taxon>Embryophyta</taxon>
        <taxon>Tracheophyta</taxon>
        <taxon>Spermatophyta</taxon>
        <taxon>Magnoliopsida</taxon>
        <taxon>eudicotyledons</taxon>
        <taxon>Gunneridae</taxon>
        <taxon>Pentapetalae</taxon>
        <taxon>asterids</taxon>
        <taxon>lamiids</taxon>
        <taxon>Solanales</taxon>
        <taxon>Solanaceae</taxon>
        <taxon>Solanoideae</taxon>
        <taxon>Solaneae</taxon>
        <taxon>Solanum</taxon>
    </lineage>
</organism>
<dbReference type="EnsemblPlants" id="PGSC0003DMT400034798">
    <property type="protein sequence ID" value="PGSC0003DMT400034798"/>
    <property type="gene ID" value="PGSC0003DMG400013374"/>
</dbReference>
<protein>
    <submittedName>
        <fullName evidence="1">Uncharacterized protein</fullName>
    </submittedName>
</protein>
<reference evidence="2" key="1">
    <citation type="journal article" date="2011" name="Nature">
        <title>Genome sequence and analysis of the tuber crop potato.</title>
        <authorList>
            <consortium name="The Potato Genome Sequencing Consortium"/>
        </authorList>
    </citation>
    <scope>NUCLEOTIDE SEQUENCE [LARGE SCALE GENOMIC DNA]</scope>
    <source>
        <strain evidence="2">cv. DM1-3 516 R44</strain>
    </source>
</reference>
<reference evidence="1" key="2">
    <citation type="submission" date="2015-06" db="UniProtKB">
        <authorList>
            <consortium name="EnsemblPlants"/>
        </authorList>
    </citation>
    <scope>IDENTIFICATION</scope>
    <source>
        <strain evidence="1">DM1-3 516 R44</strain>
    </source>
</reference>
<name>M1B1A4_SOLTU</name>
<evidence type="ECO:0000313" key="2">
    <source>
        <dbReference type="Proteomes" id="UP000011115"/>
    </source>
</evidence>
<keyword evidence="2" id="KW-1185">Reference proteome</keyword>
<evidence type="ECO:0000313" key="1">
    <source>
        <dbReference type="EnsemblPlants" id="PGSC0003DMT400034798"/>
    </source>
</evidence>
<dbReference type="HOGENOM" id="CLU_3110163_0_0_1"/>
<sequence>MTALLYGLEQSFRLDFGDYALGYDPYRAVIKNINDQKPFLLLMEKMLLLFL</sequence>
<accession>M1B1A4</accession>
<dbReference type="Proteomes" id="UP000011115">
    <property type="component" value="Unassembled WGS sequence"/>
</dbReference>